<gene>
    <name evidence="9" type="primary">UTP22_2</name>
    <name evidence="9" type="ORF">LPJ61_006342</name>
</gene>
<evidence type="ECO:0000259" key="8">
    <source>
        <dbReference type="Pfam" id="PF17403"/>
    </source>
</evidence>
<evidence type="ECO:0000256" key="5">
    <source>
        <dbReference type="RuleBase" id="RU364032"/>
    </source>
</evidence>
<dbReference type="EMBL" id="JANBOI010002954">
    <property type="protein sequence ID" value="KAJ1719267.1"/>
    <property type="molecule type" value="Genomic_DNA"/>
</dbReference>
<protein>
    <recommendedName>
        <fullName evidence="5">U3 small nucleolar RNA-associated protein 22</fullName>
    </recommendedName>
</protein>
<evidence type="ECO:0000259" key="7">
    <source>
        <dbReference type="Pfam" id="PF03813"/>
    </source>
</evidence>
<dbReference type="GO" id="GO:0032040">
    <property type="term" value="C:small-subunit processome"/>
    <property type="evidence" value="ECO:0007669"/>
    <property type="project" value="TreeGrafter"/>
</dbReference>
<keyword evidence="4 5" id="KW-0539">Nucleus</keyword>
<evidence type="ECO:0000256" key="2">
    <source>
        <dbReference type="ARBA" id="ARBA00006674"/>
    </source>
</evidence>
<dbReference type="InterPro" id="IPR035082">
    <property type="entry name" value="Nrap_D1"/>
</dbReference>
<keyword evidence="10" id="KW-1185">Reference proteome</keyword>
<evidence type="ECO:0000256" key="6">
    <source>
        <dbReference type="SAM" id="MobiDB-lite"/>
    </source>
</evidence>
<feature type="compositionally biased region" description="Acidic residues" evidence="6">
    <location>
        <begin position="12"/>
        <end position="26"/>
    </location>
</feature>
<accession>A0A9W7XVN8</accession>
<dbReference type="GO" id="GO:0006409">
    <property type="term" value="P:tRNA export from nucleus"/>
    <property type="evidence" value="ECO:0007669"/>
    <property type="project" value="TreeGrafter"/>
</dbReference>
<evidence type="ECO:0000313" key="10">
    <source>
        <dbReference type="Proteomes" id="UP001143981"/>
    </source>
</evidence>
<feature type="domain" description="Nrap protein" evidence="8">
    <location>
        <begin position="341"/>
        <end position="424"/>
    </location>
</feature>
<dbReference type="PANTHER" id="PTHR17972:SF0">
    <property type="entry name" value="NUCLEOLAR PROTEIN 6"/>
    <property type="match status" value="1"/>
</dbReference>
<keyword evidence="5" id="KW-0687">Ribonucleoprotein</keyword>
<dbReference type="AlphaFoldDB" id="A0A9W7XVN8"/>
<keyword evidence="5" id="KW-0698">rRNA processing</keyword>
<feature type="region of interest" description="Disordered" evidence="6">
    <location>
        <begin position="1"/>
        <end position="54"/>
    </location>
</feature>
<organism evidence="9 10">
    <name type="scientific">Coemansia biformis</name>
    <dbReference type="NCBI Taxonomy" id="1286918"/>
    <lineage>
        <taxon>Eukaryota</taxon>
        <taxon>Fungi</taxon>
        <taxon>Fungi incertae sedis</taxon>
        <taxon>Zoopagomycota</taxon>
        <taxon>Kickxellomycotina</taxon>
        <taxon>Kickxellomycetes</taxon>
        <taxon>Kickxellales</taxon>
        <taxon>Kickxellaceae</taxon>
        <taxon>Coemansia</taxon>
    </lineage>
</organism>
<dbReference type="GO" id="GO:0006364">
    <property type="term" value="P:rRNA processing"/>
    <property type="evidence" value="ECO:0007669"/>
    <property type="project" value="UniProtKB-KW"/>
</dbReference>
<comment type="subcellular location">
    <subcellularLocation>
        <location evidence="1 5">Nucleus</location>
        <location evidence="1 5">Nucleolus</location>
    </subcellularLocation>
</comment>
<evidence type="ECO:0000313" key="9">
    <source>
        <dbReference type="EMBL" id="KAJ1719267.1"/>
    </source>
</evidence>
<evidence type="ECO:0000256" key="4">
    <source>
        <dbReference type="ARBA" id="ARBA00023242"/>
    </source>
</evidence>
<comment type="similarity">
    <text evidence="2 5">Belongs to the NRAP family.</text>
</comment>
<reference evidence="9" key="1">
    <citation type="submission" date="2022-07" db="EMBL/GenBank/DDBJ databases">
        <title>Phylogenomic reconstructions and comparative analyses of Kickxellomycotina fungi.</title>
        <authorList>
            <person name="Reynolds N.K."/>
            <person name="Stajich J.E."/>
            <person name="Barry K."/>
            <person name="Grigoriev I.V."/>
            <person name="Crous P."/>
            <person name="Smith M.E."/>
        </authorList>
    </citation>
    <scope>NUCLEOTIDE SEQUENCE</scope>
    <source>
        <strain evidence="9">BCRC 34381</strain>
    </source>
</reference>
<feature type="compositionally biased region" description="Low complexity" evidence="6">
    <location>
        <begin position="1"/>
        <end position="11"/>
    </location>
</feature>
<dbReference type="InterPro" id="IPR035367">
    <property type="entry name" value="Nrap_D2"/>
</dbReference>
<dbReference type="Gene3D" id="1.10.1410.10">
    <property type="match status" value="2"/>
</dbReference>
<dbReference type="PANTHER" id="PTHR17972">
    <property type="entry name" value="NUCLEOLAR RNA-ASSOCIATED PROTEIN"/>
    <property type="match status" value="1"/>
</dbReference>
<dbReference type="InterPro" id="IPR005554">
    <property type="entry name" value="NOL6/Upt22"/>
</dbReference>
<dbReference type="Pfam" id="PF03813">
    <property type="entry name" value="Nrap"/>
    <property type="match status" value="1"/>
</dbReference>
<sequence>MAPSDEGSSDAGDSDEEMGSDVDADQDVSKPLDPSGNGSAGPLAPERKKGTGTRPTNAEIMALNEASMLFKSNLFRLQIDELLGETLVAADTKPTRGLDAALKQIRDVLVSMEGTKEMSIDAAASLVRRLGKDAAGEVITIPFADPAPAPGLAVKLAFAAPEVVNVVGSYPLGMAVHTHGGFNVDVVVQMPPQLLQERDHLNYRYFYKRAFYVAMVRVRMHKSALNELFDIGFELLRNDTRLPVVVLRPKADTKHLGKLGCAIRIIPSISRESLPLHRMSPTRNHVRPSYILEAGGATVEGDTAGAEPPATPQYNAAVLADALLLTHMKYLFETTEMCPEFPRGAALLRIWLAQRVATGRQIGTRRLLGTRRINGFVLTMVLAWLVRVPRTGTSAGTRLTGSMNAHQLFKGAVEFLASHDFGEDP</sequence>
<evidence type="ECO:0000256" key="1">
    <source>
        <dbReference type="ARBA" id="ARBA00004604"/>
    </source>
</evidence>
<feature type="domain" description="Nrap protein" evidence="7">
    <location>
        <begin position="184"/>
        <end position="335"/>
    </location>
</feature>
<proteinExistence type="inferred from homology"/>
<dbReference type="OrthoDB" id="10251401at2759"/>
<feature type="non-terminal residue" evidence="9">
    <location>
        <position position="425"/>
    </location>
</feature>
<name>A0A9W7XVN8_9FUNG</name>
<keyword evidence="5" id="KW-0690">Ribosome biogenesis</keyword>
<dbReference type="GO" id="GO:0003723">
    <property type="term" value="F:RNA binding"/>
    <property type="evidence" value="ECO:0007669"/>
    <property type="project" value="UniProtKB-KW"/>
</dbReference>
<dbReference type="Pfam" id="PF17403">
    <property type="entry name" value="Nrap_D2"/>
    <property type="match status" value="1"/>
</dbReference>
<dbReference type="GO" id="GO:0034456">
    <property type="term" value="C:UTP-C complex"/>
    <property type="evidence" value="ECO:0007669"/>
    <property type="project" value="TreeGrafter"/>
</dbReference>
<keyword evidence="3 5" id="KW-0694">RNA-binding</keyword>
<dbReference type="GO" id="GO:0032545">
    <property type="term" value="C:CURI complex"/>
    <property type="evidence" value="ECO:0007669"/>
    <property type="project" value="TreeGrafter"/>
</dbReference>
<dbReference type="Proteomes" id="UP001143981">
    <property type="component" value="Unassembled WGS sequence"/>
</dbReference>
<comment type="caution">
    <text evidence="9">The sequence shown here is derived from an EMBL/GenBank/DDBJ whole genome shotgun (WGS) entry which is preliminary data.</text>
</comment>
<evidence type="ECO:0000256" key="3">
    <source>
        <dbReference type="ARBA" id="ARBA00022884"/>
    </source>
</evidence>